<dbReference type="STRING" id="1993.SAMN04489713_12611"/>
<evidence type="ECO:0000313" key="3">
    <source>
        <dbReference type="Proteomes" id="UP000183413"/>
    </source>
</evidence>
<dbReference type="InterPro" id="IPR023606">
    <property type="entry name" value="CoA-Trfase_III_dom_1_sf"/>
</dbReference>
<gene>
    <name evidence="2" type="ORF">SAMN04489713_12611</name>
</gene>
<dbReference type="InParanoid" id="A0A1I5X8G8"/>
<dbReference type="AlphaFoldDB" id="A0A1I5X8G8"/>
<dbReference type="InterPro" id="IPR050483">
    <property type="entry name" value="CoA-transferase_III_domain"/>
</dbReference>
<name>A0A1I5X8G8_9ACTN</name>
<dbReference type="GO" id="GO:0008410">
    <property type="term" value="F:CoA-transferase activity"/>
    <property type="evidence" value="ECO:0007669"/>
    <property type="project" value="TreeGrafter"/>
</dbReference>
<evidence type="ECO:0000313" key="2">
    <source>
        <dbReference type="EMBL" id="SFQ28181.1"/>
    </source>
</evidence>
<dbReference type="Pfam" id="PF02515">
    <property type="entry name" value="CoA_transf_3"/>
    <property type="match status" value="1"/>
</dbReference>
<proteinExistence type="predicted"/>
<sequence length="416" mass="44273">MSNPLREGDPPQSSFLAGVRVLEITGALAGPYCTTILADLGAEVIKVEPVAGDGMRRRVVGPRRRPIPFDLVHRGKGSLAVDIKRPEGQAIVRRLAAGSDILVENFRVGALALQGLGYDDLKHDCPNLVYCSISGFGQYGPMRDAKGIDLIAQAYGGLMSVTGSADGELAKAGYPVSDIGTGMWGAIGILAALQRVRGGGGGAHIDVSLADAVASWSVWEVADYLGTSVPPGPLGTAHRLAAPYQAFACGDGRTLVIGAVDRAWPELCRVLDLDLVSDPRFATEYERFVHREELARLLQVRFGSAPRDVWMDRLRDAGVPCGPVNTIDALIDDPHYAAREMFPHDEERFGHPTIVNTPIVSDGAPRATRRAPALGADTTRLLRELGYEQHRIERLAADGVLGLAPAEPSIAGKAAG</sequence>
<dbReference type="Proteomes" id="UP000183413">
    <property type="component" value="Unassembled WGS sequence"/>
</dbReference>
<dbReference type="InterPro" id="IPR044855">
    <property type="entry name" value="CoA-Trfase_III_dom3_sf"/>
</dbReference>
<dbReference type="PANTHER" id="PTHR48207:SF3">
    <property type="entry name" value="SUCCINATE--HYDROXYMETHYLGLUTARATE COA-TRANSFERASE"/>
    <property type="match status" value="1"/>
</dbReference>
<reference evidence="2 3" key="1">
    <citation type="submission" date="2016-10" db="EMBL/GenBank/DDBJ databases">
        <authorList>
            <person name="de Groot N.N."/>
        </authorList>
    </citation>
    <scope>NUCLEOTIDE SEQUENCE [LARGE SCALE GENOMIC DNA]</scope>
    <source>
        <strain evidence="2 3">DSM 43067</strain>
    </source>
</reference>
<dbReference type="Gene3D" id="3.40.50.10540">
    <property type="entry name" value="Crotonobetainyl-coa:carnitine coa-transferase, domain 1"/>
    <property type="match status" value="1"/>
</dbReference>
<dbReference type="PANTHER" id="PTHR48207">
    <property type="entry name" value="SUCCINATE--HYDROXYMETHYLGLUTARATE COA-TRANSFERASE"/>
    <property type="match status" value="1"/>
</dbReference>
<dbReference type="InterPro" id="IPR003673">
    <property type="entry name" value="CoA-Trfase_fam_III"/>
</dbReference>
<dbReference type="EMBL" id="FOVH01000026">
    <property type="protein sequence ID" value="SFQ28181.1"/>
    <property type="molecule type" value="Genomic_DNA"/>
</dbReference>
<dbReference type="Gene3D" id="3.30.1540.10">
    <property type="entry name" value="formyl-coa transferase, domain 3"/>
    <property type="match status" value="1"/>
</dbReference>
<protein>
    <submittedName>
        <fullName evidence="2">Crotonobetainyl-CoA:carnitine CoA-transferase CaiB</fullName>
    </submittedName>
</protein>
<accession>A0A1I5X8G8</accession>
<dbReference type="eggNOG" id="COG1804">
    <property type="taxonomic scope" value="Bacteria"/>
</dbReference>
<dbReference type="SUPFAM" id="SSF89796">
    <property type="entry name" value="CoA-transferase family III (CaiB/BaiF)"/>
    <property type="match status" value="1"/>
</dbReference>
<organism evidence="2 3">
    <name type="scientific">Actinomadura madurae</name>
    <dbReference type="NCBI Taxonomy" id="1993"/>
    <lineage>
        <taxon>Bacteria</taxon>
        <taxon>Bacillati</taxon>
        <taxon>Actinomycetota</taxon>
        <taxon>Actinomycetes</taxon>
        <taxon>Streptosporangiales</taxon>
        <taxon>Thermomonosporaceae</taxon>
        <taxon>Actinomadura</taxon>
    </lineage>
</organism>
<keyword evidence="3" id="KW-1185">Reference proteome</keyword>
<evidence type="ECO:0000256" key="1">
    <source>
        <dbReference type="ARBA" id="ARBA00022679"/>
    </source>
</evidence>
<keyword evidence="1 2" id="KW-0808">Transferase</keyword>